<dbReference type="SUPFAM" id="SSF48452">
    <property type="entry name" value="TPR-like"/>
    <property type="match status" value="1"/>
</dbReference>
<protein>
    <recommendedName>
        <fullName evidence="3">TPR repeat-containing protein</fullName>
    </recommendedName>
</protein>
<evidence type="ECO:0008006" key="3">
    <source>
        <dbReference type="Google" id="ProtNLM"/>
    </source>
</evidence>
<dbReference type="InterPro" id="IPR011990">
    <property type="entry name" value="TPR-like_helical_dom_sf"/>
</dbReference>
<dbReference type="AlphaFoldDB" id="A0A0R1U6Q1"/>
<reference evidence="1 2" key="1">
    <citation type="journal article" date="2015" name="Genome Announc.">
        <title>Expanding the biotechnology potential of lactobacilli through comparative genomics of 213 strains and associated genera.</title>
        <authorList>
            <person name="Sun Z."/>
            <person name="Harris H.M."/>
            <person name="McCann A."/>
            <person name="Guo C."/>
            <person name="Argimon S."/>
            <person name="Zhang W."/>
            <person name="Yang X."/>
            <person name="Jeffery I.B."/>
            <person name="Cooney J.C."/>
            <person name="Kagawa T.F."/>
            <person name="Liu W."/>
            <person name="Song Y."/>
            <person name="Salvetti E."/>
            <person name="Wrobel A."/>
            <person name="Rasinkangas P."/>
            <person name="Parkhill J."/>
            <person name="Rea M.C."/>
            <person name="O'Sullivan O."/>
            <person name="Ritari J."/>
            <person name="Douillard F.P."/>
            <person name="Paul Ross R."/>
            <person name="Yang R."/>
            <person name="Briner A.E."/>
            <person name="Felis G.E."/>
            <person name="de Vos W.M."/>
            <person name="Barrangou R."/>
            <person name="Klaenhammer T.R."/>
            <person name="Caufield P.W."/>
            <person name="Cui Y."/>
            <person name="Zhang H."/>
            <person name="O'Toole P.W."/>
        </authorList>
    </citation>
    <scope>NUCLEOTIDE SEQUENCE [LARGE SCALE GENOMIC DNA]</scope>
    <source>
        <strain evidence="1 2">DSM 15945</strain>
    </source>
</reference>
<dbReference type="Gene3D" id="1.25.40.10">
    <property type="entry name" value="Tetratricopeptide repeat domain"/>
    <property type="match status" value="1"/>
</dbReference>
<dbReference type="PATRIC" id="fig|1423783.4.peg.1758"/>
<keyword evidence="2" id="KW-1185">Reference proteome</keyword>
<dbReference type="OrthoDB" id="2318430at2"/>
<evidence type="ECO:0000313" key="2">
    <source>
        <dbReference type="Proteomes" id="UP000051922"/>
    </source>
</evidence>
<dbReference type="EMBL" id="AZFJ01000052">
    <property type="protein sequence ID" value="KRL85547.1"/>
    <property type="molecule type" value="Genomic_DNA"/>
</dbReference>
<organism evidence="1 2">
    <name type="scientific">Lacticaseibacillus pantheris DSM 15945 = JCM 12539 = NBRC 106106</name>
    <dbReference type="NCBI Taxonomy" id="1423783"/>
    <lineage>
        <taxon>Bacteria</taxon>
        <taxon>Bacillati</taxon>
        <taxon>Bacillota</taxon>
        <taxon>Bacilli</taxon>
        <taxon>Lactobacillales</taxon>
        <taxon>Lactobacillaceae</taxon>
        <taxon>Lacticaseibacillus</taxon>
    </lineage>
</organism>
<comment type="caution">
    <text evidence="1">The sequence shown here is derived from an EMBL/GenBank/DDBJ whole genome shotgun (WGS) entry which is preliminary data.</text>
</comment>
<sequence>MGNVVNFPQSAKQLRELGLQAFNDGDFHRAVSQLEQLEQSYPDDVTPNDDQALATAYIELGEADEANAVIQDVVDDIASSADGRQLLIKIAAGVPDFPLGSYVINMTEDDTETTASINVMAEVMERYVNEHGSAIKASKRHLRNLGGMNLVEQEQFVTTELSKLPYVDVDDSLAVALVDPDVHPAVRSSLVTWSLMATPATVIKVRVYDRVITVDTTSLVMPGDDDTSQAVLGAIVDKLPEREELVQMLVPTFFVLLGFLYPAVDEFIQDVDEFAATAVDPQRESPYRELIDWLTAKAQELSDVGTNLDN</sequence>
<proteinExistence type="predicted"/>
<dbReference type="STRING" id="1423783.FC50_GL001716"/>
<name>A0A0R1U6Q1_9LACO</name>
<evidence type="ECO:0000313" key="1">
    <source>
        <dbReference type="EMBL" id="KRL85547.1"/>
    </source>
</evidence>
<dbReference type="RefSeq" id="WP_056956973.1">
    <property type="nucleotide sequence ID" value="NZ_AZFJ01000052.1"/>
</dbReference>
<accession>A0A0R1U6Q1</accession>
<dbReference type="Proteomes" id="UP000051922">
    <property type="component" value="Unassembled WGS sequence"/>
</dbReference>
<gene>
    <name evidence="1" type="ORF">FC50_GL001716</name>
</gene>